<dbReference type="InterPro" id="IPR045275">
    <property type="entry name" value="MscS_archaea/bacteria_type"/>
</dbReference>
<dbReference type="InterPro" id="IPR006685">
    <property type="entry name" value="MscS_channel_2nd"/>
</dbReference>
<keyword evidence="6" id="KW-0472">Membrane</keyword>
<dbReference type="KEGG" id="bwa:HLV38_03525"/>
<dbReference type="SUPFAM" id="SSF50182">
    <property type="entry name" value="Sm-like ribonucleoproteins"/>
    <property type="match status" value="1"/>
</dbReference>
<dbReference type="SUPFAM" id="SSF82861">
    <property type="entry name" value="Mechanosensitive channel protein MscS (YggB), transmembrane region"/>
    <property type="match status" value="1"/>
</dbReference>
<evidence type="ECO:0000256" key="4">
    <source>
        <dbReference type="ARBA" id="ARBA00022692"/>
    </source>
</evidence>
<dbReference type="RefSeq" id="WP_172163470.1">
    <property type="nucleotide sequence ID" value="NZ_CP053716.1"/>
</dbReference>
<evidence type="ECO:0000313" key="8">
    <source>
        <dbReference type="Proteomes" id="UP000503297"/>
    </source>
</evidence>
<dbReference type="InterPro" id="IPR011014">
    <property type="entry name" value="MscS_channel_TM-2"/>
</dbReference>
<sequence>MMVRGIQAALEAIDPQGSWEVVAVLLAAVLQLAITALIVRAASGLLRRILRRDLVPIPSSSIFVNIVRVALWAIGACAVAATCFGVDVSGAIAALGVGGIAVSLGFKDTISNIIGGVMVSVMGLIVPGDHIRVGTSEGVVEDVTWRQTTVRALDGRLMHVPNAIMNTAALEKLGPATAVTVAIEVPFDQVGSLDQVATRIEAAVSTAVGRRMAPGAKTAVSFSELGQTGARGTVTFRVIAAEQVAAARDEAVRAIGGVVSAT</sequence>
<evidence type="ECO:0000256" key="6">
    <source>
        <dbReference type="ARBA" id="ARBA00023136"/>
    </source>
</evidence>
<organism evidence="7 8">
    <name type="scientific">Berryella wangjianweii</name>
    <dbReference type="NCBI Taxonomy" id="2734634"/>
    <lineage>
        <taxon>Bacteria</taxon>
        <taxon>Bacillati</taxon>
        <taxon>Actinomycetota</taxon>
        <taxon>Coriobacteriia</taxon>
        <taxon>Eggerthellales</taxon>
        <taxon>Eggerthellaceae</taxon>
        <taxon>Berryella</taxon>
    </lineage>
</organism>
<name>A0A6M8J3W1_9ACTN</name>
<keyword evidence="4" id="KW-0812">Transmembrane</keyword>
<accession>A0A6M8J3W1</accession>
<dbReference type="PANTHER" id="PTHR30221:SF1">
    <property type="entry name" value="SMALL-CONDUCTANCE MECHANOSENSITIVE CHANNEL"/>
    <property type="match status" value="1"/>
</dbReference>
<dbReference type="PANTHER" id="PTHR30221">
    <property type="entry name" value="SMALL-CONDUCTANCE MECHANOSENSITIVE CHANNEL"/>
    <property type="match status" value="1"/>
</dbReference>
<keyword evidence="3" id="KW-1003">Cell membrane</keyword>
<gene>
    <name evidence="7" type="ORF">HLV38_03525</name>
</gene>
<comment type="similarity">
    <text evidence="2">Belongs to the MscS (TC 1.A.23) family.</text>
</comment>
<comment type="subcellular location">
    <subcellularLocation>
        <location evidence="1">Cell membrane</location>
        <topology evidence="1">Multi-pass membrane protein</topology>
    </subcellularLocation>
</comment>
<evidence type="ECO:0000256" key="1">
    <source>
        <dbReference type="ARBA" id="ARBA00004651"/>
    </source>
</evidence>
<keyword evidence="8" id="KW-1185">Reference proteome</keyword>
<evidence type="ECO:0000313" key="7">
    <source>
        <dbReference type="EMBL" id="QKF07293.1"/>
    </source>
</evidence>
<dbReference type="EMBL" id="CP053716">
    <property type="protein sequence ID" value="QKF07293.1"/>
    <property type="molecule type" value="Genomic_DNA"/>
</dbReference>
<dbReference type="Pfam" id="PF21088">
    <property type="entry name" value="MS_channel_1st"/>
    <property type="match status" value="1"/>
</dbReference>
<evidence type="ECO:0000256" key="5">
    <source>
        <dbReference type="ARBA" id="ARBA00022989"/>
    </source>
</evidence>
<proteinExistence type="inferred from homology"/>
<keyword evidence="5" id="KW-1133">Transmembrane helix</keyword>
<dbReference type="AlphaFoldDB" id="A0A6M8J3W1"/>
<reference evidence="8" key="1">
    <citation type="submission" date="2020-05" db="EMBL/GenBank/DDBJ databases">
        <title>Novel species in genus Nocardioides.</title>
        <authorList>
            <person name="Zhang G."/>
        </authorList>
    </citation>
    <scope>NUCLEOTIDE SEQUENCE [LARGE SCALE GENOMIC DNA]</scope>
    <source>
        <strain evidence="8">zg-1050</strain>
    </source>
</reference>
<protein>
    <submittedName>
        <fullName evidence="7">Mechanosensitive ion channel</fullName>
    </submittedName>
</protein>
<dbReference type="Proteomes" id="UP000503297">
    <property type="component" value="Chromosome"/>
</dbReference>
<dbReference type="Pfam" id="PF00924">
    <property type="entry name" value="MS_channel_2nd"/>
    <property type="match status" value="1"/>
</dbReference>
<dbReference type="Gene3D" id="1.10.287.1260">
    <property type="match status" value="1"/>
</dbReference>
<dbReference type="InterPro" id="IPR010920">
    <property type="entry name" value="LSM_dom_sf"/>
</dbReference>
<dbReference type="InterPro" id="IPR023408">
    <property type="entry name" value="MscS_beta-dom_sf"/>
</dbReference>
<dbReference type="InterPro" id="IPR049142">
    <property type="entry name" value="MS_channel_1st"/>
</dbReference>
<dbReference type="GO" id="GO:0005886">
    <property type="term" value="C:plasma membrane"/>
    <property type="evidence" value="ECO:0007669"/>
    <property type="project" value="UniProtKB-SubCell"/>
</dbReference>
<evidence type="ECO:0000256" key="2">
    <source>
        <dbReference type="ARBA" id="ARBA00008017"/>
    </source>
</evidence>
<evidence type="ECO:0000256" key="3">
    <source>
        <dbReference type="ARBA" id="ARBA00022475"/>
    </source>
</evidence>
<dbReference type="Gene3D" id="2.30.30.60">
    <property type="match status" value="1"/>
</dbReference>
<dbReference type="GO" id="GO:0008381">
    <property type="term" value="F:mechanosensitive monoatomic ion channel activity"/>
    <property type="evidence" value="ECO:0007669"/>
    <property type="project" value="InterPro"/>
</dbReference>